<evidence type="ECO:0000313" key="7">
    <source>
        <dbReference type="EMBL" id="SFS55983.1"/>
    </source>
</evidence>
<dbReference type="HAMAP" id="MF_00529">
    <property type="entry name" value="NifW"/>
    <property type="match status" value="1"/>
</dbReference>
<reference evidence="8" key="1">
    <citation type="submission" date="2016-10" db="EMBL/GenBank/DDBJ databases">
        <authorList>
            <person name="Varghese N."/>
            <person name="Submissions S."/>
        </authorList>
    </citation>
    <scope>NUCLEOTIDE SEQUENCE [LARGE SCALE GENOMIC DNA]</scope>
    <source>
        <strain evidence="8">DSM 26894</strain>
    </source>
</reference>
<evidence type="ECO:0000256" key="5">
    <source>
        <dbReference type="ARBA" id="ARBA00023231"/>
    </source>
</evidence>
<name>A0A1I6QU60_9RHOB</name>
<accession>A0A1I6QU60</accession>
<dbReference type="NCBIfam" id="NF002009">
    <property type="entry name" value="PRK00810.1"/>
    <property type="match status" value="1"/>
</dbReference>
<dbReference type="OrthoDB" id="9811868at2"/>
<organism evidence="7 8">
    <name type="scientific">Alloyangia pacifica</name>
    <dbReference type="NCBI Taxonomy" id="311180"/>
    <lineage>
        <taxon>Bacteria</taxon>
        <taxon>Pseudomonadati</taxon>
        <taxon>Pseudomonadota</taxon>
        <taxon>Alphaproteobacteria</taxon>
        <taxon>Rhodobacterales</taxon>
        <taxon>Roseobacteraceae</taxon>
        <taxon>Alloyangia</taxon>
    </lineage>
</organism>
<dbReference type="RefSeq" id="WP_092419797.1">
    <property type="nucleotide sequence ID" value="NZ_FNCL01000001.1"/>
</dbReference>
<evidence type="ECO:0000256" key="2">
    <source>
        <dbReference type="ARBA" id="ARBA00008351"/>
    </source>
</evidence>
<evidence type="ECO:0000256" key="4">
    <source>
        <dbReference type="ARBA" id="ARBA00016274"/>
    </source>
</evidence>
<keyword evidence="5 6" id="KW-0535">Nitrogen fixation</keyword>
<gene>
    <name evidence="6" type="primary">nifW</name>
    <name evidence="7" type="ORF">SAMN04488050_102341</name>
</gene>
<dbReference type="GO" id="GO:0009399">
    <property type="term" value="P:nitrogen fixation"/>
    <property type="evidence" value="ECO:0007669"/>
    <property type="project" value="UniProtKB-UniRule"/>
</dbReference>
<proteinExistence type="inferred from homology"/>
<comment type="function">
    <text evidence="1 6">May protect the nitrogenase Fe-Mo protein from oxidative damage.</text>
</comment>
<keyword evidence="8" id="KW-1185">Reference proteome</keyword>
<dbReference type="Pfam" id="PF03206">
    <property type="entry name" value="NifW"/>
    <property type="match status" value="1"/>
</dbReference>
<dbReference type="STRING" id="311180.SAMN04488050_102341"/>
<evidence type="ECO:0000256" key="3">
    <source>
        <dbReference type="ARBA" id="ARBA00011284"/>
    </source>
</evidence>
<evidence type="ECO:0000256" key="6">
    <source>
        <dbReference type="HAMAP-Rule" id="MF_00529"/>
    </source>
</evidence>
<dbReference type="Proteomes" id="UP000199392">
    <property type="component" value="Unassembled WGS sequence"/>
</dbReference>
<evidence type="ECO:0000313" key="8">
    <source>
        <dbReference type="Proteomes" id="UP000199392"/>
    </source>
</evidence>
<dbReference type="AlphaFoldDB" id="A0A1I6QU60"/>
<comment type="subunit">
    <text evidence="3 6">Homotrimer; associates with NifD.</text>
</comment>
<dbReference type="InterPro" id="IPR004893">
    <property type="entry name" value="NifW"/>
</dbReference>
<dbReference type="PIRSF" id="PIRSF005790">
    <property type="entry name" value="NifW"/>
    <property type="match status" value="1"/>
</dbReference>
<evidence type="ECO:0000256" key="1">
    <source>
        <dbReference type="ARBA" id="ARBA00002247"/>
    </source>
</evidence>
<protein>
    <recommendedName>
        <fullName evidence="4 6">Nitrogenase-stabilizing/protective protein NifW</fullName>
    </recommendedName>
</protein>
<sequence>MPKDFEETGVLDHINKLSSAEDIFTYLLLPFEKEVVDVSRLHIMKRFGGYLRAADFAAKTEEEVFLEARQLLKQAYGDFLESTPLKEKVFKVFRDEEAKLKARFVGIDTLKLAGE</sequence>
<dbReference type="EMBL" id="FOZW01000002">
    <property type="protein sequence ID" value="SFS55983.1"/>
    <property type="molecule type" value="Genomic_DNA"/>
</dbReference>
<comment type="similarity">
    <text evidence="2 6">Belongs to the NifW family.</text>
</comment>